<feature type="transmembrane region" description="Helical" evidence="1">
    <location>
        <begin position="111"/>
        <end position="130"/>
    </location>
</feature>
<gene>
    <name evidence="2" type="ORF">SAMN03080599_02427</name>
</gene>
<organism evidence="2 3">
    <name type="scientific">Acidaminobacter hydrogenoformans DSM 2784</name>
    <dbReference type="NCBI Taxonomy" id="1120920"/>
    <lineage>
        <taxon>Bacteria</taxon>
        <taxon>Bacillati</taxon>
        <taxon>Bacillota</taxon>
        <taxon>Clostridia</taxon>
        <taxon>Peptostreptococcales</taxon>
        <taxon>Acidaminobacteraceae</taxon>
        <taxon>Acidaminobacter</taxon>
    </lineage>
</organism>
<name>A0A1G5S4S4_9FIRM</name>
<keyword evidence="1" id="KW-1133">Transmembrane helix</keyword>
<feature type="transmembrane region" description="Helical" evidence="1">
    <location>
        <begin position="84"/>
        <end position="105"/>
    </location>
</feature>
<accession>A0A1G5S4S4</accession>
<dbReference type="EMBL" id="FMWL01000014">
    <property type="protein sequence ID" value="SCZ80751.1"/>
    <property type="molecule type" value="Genomic_DNA"/>
</dbReference>
<protein>
    <submittedName>
        <fullName evidence="2">Uncharacterized protein</fullName>
    </submittedName>
</protein>
<evidence type="ECO:0000313" key="2">
    <source>
        <dbReference type="EMBL" id="SCZ80751.1"/>
    </source>
</evidence>
<feature type="transmembrane region" description="Helical" evidence="1">
    <location>
        <begin position="41"/>
        <end position="63"/>
    </location>
</feature>
<dbReference type="RefSeq" id="WP_092591869.1">
    <property type="nucleotide sequence ID" value="NZ_FMWL01000014.1"/>
</dbReference>
<feature type="transmembrane region" description="Helical" evidence="1">
    <location>
        <begin position="9"/>
        <end position="29"/>
    </location>
</feature>
<keyword evidence="1" id="KW-0812">Transmembrane</keyword>
<evidence type="ECO:0000313" key="3">
    <source>
        <dbReference type="Proteomes" id="UP000199208"/>
    </source>
</evidence>
<keyword evidence="1" id="KW-0472">Membrane</keyword>
<dbReference type="STRING" id="1120920.SAMN03080599_02427"/>
<sequence>MKRRLSRSFLATFSFVAAFFFVLVSFILIPEPFESDRLVAWHFGLFSFLVFQPLIYLTISEALCRQAADLYKFRFSLKTGETPLYDRILTVAMIALTGLVPLFQLDQIETRIIIISVVAWIAVTEILLVISGKLARADFQHDIILVRGVNFRKHYGLNSKAMTTNGIYLYEEFESYSLQGALLTLKLKGLGGRLRLRLPKDLEEPVCAYLEQAKLIRRV</sequence>
<dbReference type="Proteomes" id="UP000199208">
    <property type="component" value="Unassembled WGS sequence"/>
</dbReference>
<keyword evidence="3" id="KW-1185">Reference proteome</keyword>
<evidence type="ECO:0000256" key="1">
    <source>
        <dbReference type="SAM" id="Phobius"/>
    </source>
</evidence>
<reference evidence="2 3" key="1">
    <citation type="submission" date="2016-10" db="EMBL/GenBank/DDBJ databases">
        <authorList>
            <person name="de Groot N.N."/>
        </authorList>
    </citation>
    <scope>NUCLEOTIDE SEQUENCE [LARGE SCALE GENOMIC DNA]</scope>
    <source>
        <strain evidence="2 3">DSM 2784</strain>
    </source>
</reference>
<dbReference type="AlphaFoldDB" id="A0A1G5S4S4"/>
<proteinExistence type="predicted"/>